<evidence type="ECO:0000313" key="3">
    <source>
        <dbReference type="Proteomes" id="UP001244640"/>
    </source>
</evidence>
<accession>A0ABU0U0E0</accession>
<dbReference type="Proteomes" id="UP001244640">
    <property type="component" value="Unassembled WGS sequence"/>
</dbReference>
<dbReference type="EMBL" id="JAUTBA010000001">
    <property type="protein sequence ID" value="MDQ1148284.1"/>
    <property type="molecule type" value="Genomic_DNA"/>
</dbReference>
<name>A0ABU0U0E0_9SPHI</name>
<dbReference type="SUPFAM" id="SSF47789">
    <property type="entry name" value="C-terminal domain of RNA polymerase alpha subunit"/>
    <property type="match status" value="1"/>
</dbReference>
<gene>
    <name evidence="2" type="ORF">QE382_000268</name>
</gene>
<dbReference type="InterPro" id="IPR011260">
    <property type="entry name" value="RNAP_asu_C"/>
</dbReference>
<keyword evidence="3" id="KW-1185">Reference proteome</keyword>
<sequence length="110" mass="12715">MKEHEIDIYLDGVKTRLDLRKMDYISLRNLSMKLRRILGDNEYIHEVILESDLYYFRQEISAKTVGALQKHGIMTVAELMACSYEKLAAIDGLGNKSLSEIVYFIKQLGK</sequence>
<organism evidence="2 3">
    <name type="scientific">Sphingobacterium zeae</name>
    <dbReference type="NCBI Taxonomy" id="1776859"/>
    <lineage>
        <taxon>Bacteria</taxon>
        <taxon>Pseudomonadati</taxon>
        <taxon>Bacteroidota</taxon>
        <taxon>Sphingobacteriia</taxon>
        <taxon>Sphingobacteriales</taxon>
        <taxon>Sphingobacteriaceae</taxon>
        <taxon>Sphingobacterium</taxon>
    </lineage>
</organism>
<evidence type="ECO:0000259" key="1">
    <source>
        <dbReference type="Pfam" id="PF03118"/>
    </source>
</evidence>
<feature type="domain" description="RNA polymerase alpha subunit C-terminal" evidence="1">
    <location>
        <begin position="59"/>
        <end position="102"/>
    </location>
</feature>
<protein>
    <submittedName>
        <fullName evidence="2">DNA-directed RNA polymerase alpha subunit</fullName>
    </submittedName>
</protein>
<evidence type="ECO:0000313" key="2">
    <source>
        <dbReference type="EMBL" id="MDQ1148284.1"/>
    </source>
</evidence>
<keyword evidence="2" id="KW-0804">Transcription</keyword>
<dbReference type="RefSeq" id="WP_307184359.1">
    <property type="nucleotide sequence ID" value="NZ_JAUTBA010000001.1"/>
</dbReference>
<dbReference type="Gene3D" id="1.10.150.20">
    <property type="entry name" value="5' to 3' exonuclease, C-terminal subdomain"/>
    <property type="match status" value="1"/>
</dbReference>
<keyword evidence="2" id="KW-0240">DNA-directed RNA polymerase</keyword>
<proteinExistence type="predicted"/>
<comment type="caution">
    <text evidence="2">The sequence shown here is derived from an EMBL/GenBank/DDBJ whole genome shotgun (WGS) entry which is preliminary data.</text>
</comment>
<reference evidence="2 3" key="1">
    <citation type="submission" date="2023-07" db="EMBL/GenBank/DDBJ databases">
        <title>Functional and genomic diversity of the sorghum phyllosphere microbiome.</title>
        <authorList>
            <person name="Shade A."/>
        </authorList>
    </citation>
    <scope>NUCLEOTIDE SEQUENCE [LARGE SCALE GENOMIC DNA]</scope>
    <source>
        <strain evidence="2 3">SORGH_AS_0892</strain>
    </source>
</reference>
<dbReference type="GO" id="GO:0000428">
    <property type="term" value="C:DNA-directed RNA polymerase complex"/>
    <property type="evidence" value="ECO:0007669"/>
    <property type="project" value="UniProtKB-KW"/>
</dbReference>
<dbReference type="Pfam" id="PF03118">
    <property type="entry name" value="RNA_pol_A_CTD"/>
    <property type="match status" value="1"/>
</dbReference>